<dbReference type="SUPFAM" id="SSF48371">
    <property type="entry name" value="ARM repeat"/>
    <property type="match status" value="1"/>
</dbReference>
<proteinExistence type="inferred from homology"/>
<dbReference type="InterPro" id="IPR026136">
    <property type="entry name" value="RIPOR3"/>
</dbReference>
<feature type="coiled-coil region" evidence="2">
    <location>
        <begin position="25"/>
        <end position="52"/>
    </location>
</feature>
<organism evidence="5 6">
    <name type="scientific">Steinernema glaseri</name>
    <dbReference type="NCBI Taxonomy" id="37863"/>
    <lineage>
        <taxon>Eukaryota</taxon>
        <taxon>Metazoa</taxon>
        <taxon>Ecdysozoa</taxon>
        <taxon>Nematoda</taxon>
        <taxon>Chromadorea</taxon>
        <taxon>Rhabditida</taxon>
        <taxon>Tylenchina</taxon>
        <taxon>Panagrolaimomorpha</taxon>
        <taxon>Strongyloidoidea</taxon>
        <taxon>Steinernematidae</taxon>
        <taxon>Steinernema</taxon>
    </lineage>
</organism>
<feature type="region of interest" description="Disordered" evidence="3">
    <location>
        <begin position="88"/>
        <end position="109"/>
    </location>
</feature>
<dbReference type="InterPro" id="IPR031780">
    <property type="entry name" value="FAM65_N"/>
</dbReference>
<feature type="domain" description="FAM65 N-terminal" evidence="4">
    <location>
        <begin position="7"/>
        <end position="284"/>
    </location>
</feature>
<evidence type="ECO:0000256" key="1">
    <source>
        <dbReference type="ARBA" id="ARBA00005744"/>
    </source>
</evidence>
<feature type="compositionally biased region" description="Basic and acidic residues" evidence="3">
    <location>
        <begin position="88"/>
        <end position="103"/>
    </location>
</feature>
<evidence type="ECO:0000259" key="4">
    <source>
        <dbReference type="Pfam" id="PF15903"/>
    </source>
</evidence>
<feature type="compositionally biased region" description="Polar residues" evidence="3">
    <location>
        <begin position="538"/>
        <end position="549"/>
    </location>
</feature>
<dbReference type="Proteomes" id="UP000095287">
    <property type="component" value="Unplaced"/>
</dbReference>
<comment type="similarity">
    <text evidence="1">Belongs to the RIPOR family.</text>
</comment>
<dbReference type="AlphaFoldDB" id="A0A1I7XYS1"/>
<dbReference type="Pfam" id="PF15903">
    <property type="entry name" value="PL48"/>
    <property type="match status" value="1"/>
</dbReference>
<dbReference type="InterPro" id="IPR016024">
    <property type="entry name" value="ARM-type_fold"/>
</dbReference>
<feature type="region of interest" description="Disordered" evidence="3">
    <location>
        <begin position="534"/>
        <end position="555"/>
    </location>
</feature>
<sequence length="912" mass="103172">MSDRSTERRVSELFAVLQQGFRTYAAFYDAQAKELQSRLANASNDSDDSEATEEIGDALRLAKENAKLYESHLVRVIKLHEQHLRTRRQLKDGRSESVGDLRSAKSVSGMLNPSPLINHHSRLVDQKQKSAASAIERDLFEMLGRVQIDIKAIVGFARLGSGDVFEVTIRHGSQKWKARGKTLADKTQKWDHNSVIMNVLPRQNIDVKVIEVKLFRSRTLSERSFDPCKFFVTESQDITMNLNAVGTIRLQLVATWIPLLTSKTGRSTLMQSQSTQLLRTTSKVADVNVKASKLNMSQSFVGVPDDREKPRVLMRDKKRGRQHLSNNNAHWRSSTNMLDSVYNDLSKSIPTIDSLSVLNTTGSKHNINSCVSSPRFSSTLKPWNRSISMNHLMNNDDSSDSGISGSMTDNLVKIDELLQLVDGLRNYVLKLRRDTEVICFESLLLKWEALLKMNRNAIDDLKKPRNKRITKRASMYHQPSPSSASDELDDNVILNSGDHISENDSGIDSLRQHISPYNTHSGFHSFMKNESHSPFGGYNTTGRNESGPSQRRFKQFKDRRKSLGVMLDTATHDYERVFLNSDKFWDPDNESFASSSMRATDGASATGHREIDDCLKHHLLRATTSVKILGALNGPLEYRAYEMLYRLEQDSLCLDQLYNLCGALPTLPNLSNVLADLNASSELQEIWLSACYPVNAVLVASMEDVRREVKNHFKQVIEMRYPELVDTVVDMVMSMISDRGEWSPKTISVFQFVSFFRGMHLAGFIENVSHEAWIADKLNTRDQEVIEQLMIRLNRVPVVPPIETLRQMGLILVENDSNLREIIGRYLQSASSEMIEDLTSCFMCLLEHPDEDSRRGACRALVVLEQQKPLPQLEFLAQKDECGSVRREAQTSVSRLSKVSALMCSSGEMTKI</sequence>
<keyword evidence="2" id="KW-0175">Coiled coil</keyword>
<keyword evidence="5" id="KW-1185">Reference proteome</keyword>
<evidence type="ECO:0000313" key="5">
    <source>
        <dbReference type="Proteomes" id="UP000095287"/>
    </source>
</evidence>
<dbReference type="PANTHER" id="PTHR15829:SF13">
    <property type="entry name" value="FAM65 N-TERMINAL DOMAIN-CONTAINING PROTEIN"/>
    <property type="match status" value="1"/>
</dbReference>
<dbReference type="PANTHER" id="PTHR15829">
    <property type="entry name" value="PROTEIN KINASE PKN/PRK1, EFFECTOR"/>
    <property type="match status" value="1"/>
</dbReference>
<dbReference type="WBParaSite" id="L893_g10842.t1">
    <property type="protein sequence ID" value="L893_g10842.t1"/>
    <property type="gene ID" value="L893_g10842"/>
</dbReference>
<evidence type="ECO:0000256" key="3">
    <source>
        <dbReference type="SAM" id="MobiDB-lite"/>
    </source>
</evidence>
<evidence type="ECO:0000256" key="2">
    <source>
        <dbReference type="SAM" id="Coils"/>
    </source>
</evidence>
<protein>
    <submittedName>
        <fullName evidence="6">PL48 domain-containing protein</fullName>
    </submittedName>
</protein>
<reference evidence="6" key="1">
    <citation type="submission" date="2016-11" db="UniProtKB">
        <authorList>
            <consortium name="WormBaseParasite"/>
        </authorList>
    </citation>
    <scope>IDENTIFICATION</scope>
</reference>
<accession>A0A1I7XYS1</accession>
<evidence type="ECO:0000313" key="6">
    <source>
        <dbReference type="WBParaSite" id="L893_g10842.t1"/>
    </source>
</evidence>
<name>A0A1I7XYS1_9BILA</name>